<accession>A0A1I3XV58</accession>
<reference evidence="2 3" key="1">
    <citation type="submission" date="2016-10" db="EMBL/GenBank/DDBJ databases">
        <authorList>
            <person name="de Groot N.N."/>
        </authorList>
    </citation>
    <scope>NUCLEOTIDE SEQUENCE [LARGE SCALE GENOMIC DNA]</scope>
    <source>
        <strain evidence="2 3">NE2</strain>
    </source>
</reference>
<keyword evidence="1" id="KW-1133">Transmembrane helix</keyword>
<name>A0A1I3XV58_9HYPH</name>
<dbReference type="EMBL" id="FOSN01000004">
    <property type="protein sequence ID" value="SFK23410.1"/>
    <property type="molecule type" value="Genomic_DNA"/>
</dbReference>
<keyword evidence="1" id="KW-0812">Transmembrane</keyword>
<keyword evidence="1" id="KW-0472">Membrane</keyword>
<dbReference type="STRING" id="1612308.SAMN05444581_104103"/>
<evidence type="ECO:0000256" key="1">
    <source>
        <dbReference type="SAM" id="Phobius"/>
    </source>
</evidence>
<keyword evidence="3" id="KW-1185">Reference proteome</keyword>
<dbReference type="Pfam" id="PF09489">
    <property type="entry name" value="CbtB"/>
    <property type="match status" value="1"/>
</dbReference>
<sequence>MSDAVYNPAARPTPIPIGQIAPWLAFGGLLSVLLMYFVGAEQGATALIPGHYIHELVHDGRHLLDFPCH</sequence>
<evidence type="ECO:0000313" key="3">
    <source>
        <dbReference type="Proteomes" id="UP000198755"/>
    </source>
</evidence>
<feature type="transmembrane region" description="Helical" evidence="1">
    <location>
        <begin position="20"/>
        <end position="38"/>
    </location>
</feature>
<protein>
    <submittedName>
        <fullName evidence="2">Probable cobalt transporter subunit (CbtB)</fullName>
    </submittedName>
</protein>
<dbReference type="RefSeq" id="WP_091679986.1">
    <property type="nucleotide sequence ID" value="NZ_FOSN01000004.1"/>
</dbReference>
<organism evidence="2 3">
    <name type="scientific">Methylocapsa palsarum</name>
    <dbReference type="NCBI Taxonomy" id="1612308"/>
    <lineage>
        <taxon>Bacteria</taxon>
        <taxon>Pseudomonadati</taxon>
        <taxon>Pseudomonadota</taxon>
        <taxon>Alphaproteobacteria</taxon>
        <taxon>Hyphomicrobiales</taxon>
        <taxon>Beijerinckiaceae</taxon>
        <taxon>Methylocapsa</taxon>
    </lineage>
</organism>
<dbReference type="OrthoDB" id="122519at2"/>
<dbReference type="InterPro" id="IPR012667">
    <property type="entry name" value="CbtB_put"/>
</dbReference>
<gene>
    <name evidence="2" type="ORF">SAMN05444581_104103</name>
</gene>
<dbReference type="Proteomes" id="UP000198755">
    <property type="component" value="Unassembled WGS sequence"/>
</dbReference>
<evidence type="ECO:0000313" key="2">
    <source>
        <dbReference type="EMBL" id="SFK23410.1"/>
    </source>
</evidence>
<dbReference type="AlphaFoldDB" id="A0A1I3XV58"/>
<proteinExistence type="predicted"/>